<dbReference type="EMBL" id="CATNWA010019239">
    <property type="protein sequence ID" value="CAI9612156.1"/>
    <property type="molecule type" value="Genomic_DNA"/>
</dbReference>
<sequence length="79" mass="8933">MKEWVALRSSVNSSMLLNIPWSIFKGIITKWKQLGTTATQPQSGRPCKMTEWGQLMLKLTVRRSRQLSAGSIAKNLQTL</sequence>
<protein>
    <submittedName>
        <fullName evidence="1">Uncharacterized protein</fullName>
    </submittedName>
</protein>
<gene>
    <name evidence="1" type="ORF">SPARVUS_LOCUS14657019</name>
</gene>
<dbReference type="Proteomes" id="UP001162483">
    <property type="component" value="Unassembled WGS sequence"/>
</dbReference>
<proteinExistence type="predicted"/>
<organism evidence="1 2">
    <name type="scientific">Staurois parvus</name>
    <dbReference type="NCBI Taxonomy" id="386267"/>
    <lineage>
        <taxon>Eukaryota</taxon>
        <taxon>Metazoa</taxon>
        <taxon>Chordata</taxon>
        <taxon>Craniata</taxon>
        <taxon>Vertebrata</taxon>
        <taxon>Euteleostomi</taxon>
        <taxon>Amphibia</taxon>
        <taxon>Batrachia</taxon>
        <taxon>Anura</taxon>
        <taxon>Neobatrachia</taxon>
        <taxon>Ranoidea</taxon>
        <taxon>Ranidae</taxon>
        <taxon>Staurois</taxon>
    </lineage>
</organism>
<evidence type="ECO:0000313" key="2">
    <source>
        <dbReference type="Proteomes" id="UP001162483"/>
    </source>
</evidence>
<name>A0ABN9GU80_9NEOB</name>
<evidence type="ECO:0000313" key="1">
    <source>
        <dbReference type="EMBL" id="CAI9612156.1"/>
    </source>
</evidence>
<keyword evidence="2" id="KW-1185">Reference proteome</keyword>
<accession>A0ABN9GU80</accession>
<reference evidence="1" key="1">
    <citation type="submission" date="2023-05" db="EMBL/GenBank/DDBJ databases">
        <authorList>
            <person name="Stuckert A."/>
        </authorList>
    </citation>
    <scope>NUCLEOTIDE SEQUENCE</scope>
</reference>
<comment type="caution">
    <text evidence="1">The sequence shown here is derived from an EMBL/GenBank/DDBJ whole genome shotgun (WGS) entry which is preliminary data.</text>
</comment>